<evidence type="ECO:0000256" key="1">
    <source>
        <dbReference type="ARBA" id="ARBA00004127"/>
    </source>
</evidence>
<name>A0ABX3NTI0_9BACT</name>
<keyword evidence="4" id="KW-0560">Oxidoreductase</keyword>
<dbReference type="Pfam" id="PF04116">
    <property type="entry name" value="FA_hydroxylase"/>
    <property type="match status" value="1"/>
</dbReference>
<evidence type="ECO:0000259" key="8">
    <source>
        <dbReference type="Pfam" id="PF04116"/>
    </source>
</evidence>
<evidence type="ECO:0000256" key="4">
    <source>
        <dbReference type="ARBA" id="ARBA00023002"/>
    </source>
</evidence>
<gene>
    <name evidence="9" type="ORF">A4D02_33435</name>
</gene>
<proteinExistence type="predicted"/>
<dbReference type="PANTHER" id="PTHR21624">
    <property type="entry name" value="STEROL DESATURASE-RELATED PROTEIN"/>
    <property type="match status" value="1"/>
</dbReference>
<feature type="transmembrane region" description="Helical" evidence="7">
    <location>
        <begin position="135"/>
        <end position="157"/>
    </location>
</feature>
<evidence type="ECO:0000256" key="3">
    <source>
        <dbReference type="ARBA" id="ARBA00022989"/>
    </source>
</evidence>
<feature type="transmembrane region" description="Helical" evidence="7">
    <location>
        <begin position="350"/>
        <end position="368"/>
    </location>
</feature>
<reference evidence="9 10" key="1">
    <citation type="submission" date="2016-04" db="EMBL/GenBank/DDBJ databases">
        <authorList>
            <person name="Chen L."/>
            <person name="Zhuang W."/>
            <person name="Wang G."/>
        </authorList>
    </citation>
    <scope>NUCLEOTIDE SEQUENCE [LARGE SCALE GENOMIC DNA]</scope>
    <source>
        <strain evidence="10">GR20</strain>
    </source>
</reference>
<dbReference type="InterPro" id="IPR006694">
    <property type="entry name" value="Fatty_acid_hydroxylase"/>
</dbReference>
<evidence type="ECO:0000256" key="6">
    <source>
        <dbReference type="ARBA" id="ARBA00023136"/>
    </source>
</evidence>
<evidence type="ECO:0000313" key="10">
    <source>
        <dbReference type="Proteomes" id="UP000192277"/>
    </source>
</evidence>
<keyword evidence="6 7" id="KW-0472">Membrane</keyword>
<keyword evidence="2 7" id="KW-0812">Transmembrane</keyword>
<comment type="caution">
    <text evidence="9">The sequence shown here is derived from an EMBL/GenBank/DDBJ whole genome shotgun (WGS) entry which is preliminary data.</text>
</comment>
<feature type="transmembrane region" description="Helical" evidence="7">
    <location>
        <begin position="45"/>
        <end position="65"/>
    </location>
</feature>
<sequence length="407" mass="47927">MKLNLLALAVPFFVVFMALEFFIARQKKKPIFNLHHSIANISVGIAERLLDVWVTGLFFFIYDYLQRHFGLFHIQPGMLLWIVLLLCTDFLWYWYHRLAHEVTLFWAVHVVHHQSEDFNYTVSARITVLQAFVRTGFWAVLPILGFPAPMITCLLLVHGLYPFFIHTQLIGKLGLLEYILVTPSHHRVHHASNEKYLDKNYGDVFIIWDKLFGTFQKEEDDVPIQYGLTHPLKSYSFLWQHFHFIAELILAARKTRGITNKAKLIFGRPNLVDHRFREQAEEKLLVQKNDIPVDKPLNRYVVWQVAGGIVLLFVFILFEKYLPVHQQVLITIALLLTLINCGAIMEQKKWVVYLEFLRLLTVTIGVMIAYSTWWYSILLIPAAAVLFTWYFEDIRNWYLRWVYTVEG</sequence>
<dbReference type="InterPro" id="IPR051689">
    <property type="entry name" value="Sterol_desaturase/TMEM195"/>
</dbReference>
<protein>
    <submittedName>
        <fullName evidence="9">Sterol desaturase</fullName>
    </submittedName>
</protein>
<evidence type="ECO:0000256" key="7">
    <source>
        <dbReference type="SAM" id="Phobius"/>
    </source>
</evidence>
<organism evidence="9 10">
    <name type="scientific">Niastella koreensis</name>
    <dbReference type="NCBI Taxonomy" id="354356"/>
    <lineage>
        <taxon>Bacteria</taxon>
        <taxon>Pseudomonadati</taxon>
        <taxon>Bacteroidota</taxon>
        <taxon>Chitinophagia</taxon>
        <taxon>Chitinophagales</taxon>
        <taxon>Chitinophagaceae</taxon>
        <taxon>Niastella</taxon>
    </lineage>
</organism>
<feature type="transmembrane region" description="Helical" evidence="7">
    <location>
        <begin position="77"/>
        <end position="95"/>
    </location>
</feature>
<evidence type="ECO:0000256" key="5">
    <source>
        <dbReference type="ARBA" id="ARBA00023098"/>
    </source>
</evidence>
<feature type="transmembrane region" description="Helical" evidence="7">
    <location>
        <begin position="374"/>
        <end position="391"/>
    </location>
</feature>
<feature type="transmembrane region" description="Helical" evidence="7">
    <location>
        <begin position="324"/>
        <end position="343"/>
    </location>
</feature>
<dbReference type="RefSeq" id="WP_014217266.1">
    <property type="nucleotide sequence ID" value="NZ_LWBO01000019.1"/>
</dbReference>
<dbReference type="EMBL" id="LWBO01000019">
    <property type="protein sequence ID" value="OQP45560.1"/>
    <property type="molecule type" value="Genomic_DNA"/>
</dbReference>
<comment type="subcellular location">
    <subcellularLocation>
        <location evidence="1">Endomembrane system</location>
        <topology evidence="1">Multi-pass membrane protein</topology>
    </subcellularLocation>
</comment>
<keyword evidence="10" id="KW-1185">Reference proteome</keyword>
<feature type="transmembrane region" description="Helical" evidence="7">
    <location>
        <begin position="6"/>
        <end position="24"/>
    </location>
</feature>
<feature type="transmembrane region" description="Helical" evidence="7">
    <location>
        <begin position="300"/>
        <end position="318"/>
    </location>
</feature>
<evidence type="ECO:0000313" key="9">
    <source>
        <dbReference type="EMBL" id="OQP45560.1"/>
    </source>
</evidence>
<feature type="domain" description="Fatty acid hydroxylase" evidence="8">
    <location>
        <begin position="81"/>
        <end position="214"/>
    </location>
</feature>
<evidence type="ECO:0000256" key="2">
    <source>
        <dbReference type="ARBA" id="ARBA00022692"/>
    </source>
</evidence>
<keyword evidence="3 7" id="KW-1133">Transmembrane helix</keyword>
<accession>A0ABX3NTI0</accession>
<dbReference type="Proteomes" id="UP000192277">
    <property type="component" value="Unassembled WGS sequence"/>
</dbReference>
<dbReference type="PANTHER" id="PTHR21624:SF1">
    <property type="entry name" value="ALKYLGLYCEROL MONOOXYGENASE"/>
    <property type="match status" value="1"/>
</dbReference>
<keyword evidence="5" id="KW-0443">Lipid metabolism</keyword>